<sequence>MQTNKDLILRNIKKFSDFLMALTKQKPSEIENIADYINEFNLKNFNLSTQSLLEKESSEILEIIGSTNLDNIKDFADLLFFRFSLEKDVSKQLQQSKKILELYQVYEKMSLIYSFEIQSKINILKTESY</sequence>
<dbReference type="AlphaFoldDB" id="A0A9X2ZPB7"/>
<dbReference type="EMBL" id="JAOZEV010000005">
    <property type="protein sequence ID" value="MCV9932282.1"/>
    <property type="molecule type" value="Genomic_DNA"/>
</dbReference>
<dbReference type="Proteomes" id="UP001151133">
    <property type="component" value="Unassembled WGS sequence"/>
</dbReference>
<organism evidence="1 2">
    <name type="scientific">Flavobacterium frigoritolerans</name>
    <dbReference type="NCBI Taxonomy" id="2987686"/>
    <lineage>
        <taxon>Bacteria</taxon>
        <taxon>Pseudomonadati</taxon>
        <taxon>Bacteroidota</taxon>
        <taxon>Flavobacteriia</taxon>
        <taxon>Flavobacteriales</taxon>
        <taxon>Flavobacteriaceae</taxon>
        <taxon>Flavobacterium</taxon>
    </lineage>
</organism>
<evidence type="ECO:0000313" key="1">
    <source>
        <dbReference type="EMBL" id="MCV9932282.1"/>
    </source>
</evidence>
<gene>
    <name evidence="1" type="ORF">OIU80_08300</name>
</gene>
<name>A0A9X2ZPB7_9FLAO</name>
<reference evidence="1" key="1">
    <citation type="submission" date="2022-10" db="EMBL/GenBank/DDBJ databases">
        <title>Two novel species of Flavobacterium.</title>
        <authorList>
            <person name="Liu Q."/>
            <person name="Xin Y.-H."/>
        </authorList>
    </citation>
    <scope>NUCLEOTIDE SEQUENCE</scope>
    <source>
        <strain evidence="1">LS1R47</strain>
    </source>
</reference>
<dbReference type="RefSeq" id="WP_264286568.1">
    <property type="nucleotide sequence ID" value="NZ_JAOZEV010000005.1"/>
</dbReference>
<keyword evidence="2" id="KW-1185">Reference proteome</keyword>
<accession>A0A9X2ZPB7</accession>
<proteinExistence type="predicted"/>
<protein>
    <submittedName>
        <fullName evidence="1">Uncharacterized protein</fullName>
    </submittedName>
</protein>
<comment type="caution">
    <text evidence="1">The sequence shown here is derived from an EMBL/GenBank/DDBJ whole genome shotgun (WGS) entry which is preliminary data.</text>
</comment>
<evidence type="ECO:0000313" key="2">
    <source>
        <dbReference type="Proteomes" id="UP001151133"/>
    </source>
</evidence>